<dbReference type="Gene3D" id="1.20.5.1200">
    <property type="entry name" value="Alpha-tocopherol transfer"/>
    <property type="match status" value="1"/>
</dbReference>
<dbReference type="CDD" id="cd00170">
    <property type="entry name" value="SEC14"/>
    <property type="match status" value="1"/>
</dbReference>
<dbReference type="PANTHER" id="PTHR10174:SF212">
    <property type="entry name" value="MIP26555P1"/>
    <property type="match status" value="1"/>
</dbReference>
<dbReference type="PROSITE" id="PS50191">
    <property type="entry name" value="CRAL_TRIO"/>
    <property type="match status" value="1"/>
</dbReference>
<protein>
    <recommendedName>
        <fullName evidence="1">CRAL-TRIO domain-containing protein</fullName>
    </recommendedName>
</protein>
<name>A0A1B6J167_9HEMI</name>
<dbReference type="GO" id="GO:1902936">
    <property type="term" value="F:phosphatidylinositol bisphosphate binding"/>
    <property type="evidence" value="ECO:0007669"/>
    <property type="project" value="TreeGrafter"/>
</dbReference>
<dbReference type="SMART" id="SM00516">
    <property type="entry name" value="SEC14"/>
    <property type="match status" value="1"/>
</dbReference>
<dbReference type="InterPro" id="IPR001251">
    <property type="entry name" value="CRAL-TRIO_dom"/>
</dbReference>
<accession>A0A1B6J167</accession>
<proteinExistence type="predicted"/>
<dbReference type="InterPro" id="IPR011074">
    <property type="entry name" value="CRAL/TRIO_N_dom"/>
</dbReference>
<dbReference type="PANTHER" id="PTHR10174">
    <property type="entry name" value="ALPHA-TOCOPHEROL TRANSFER PROTEIN-RELATED"/>
    <property type="match status" value="1"/>
</dbReference>
<organism evidence="2">
    <name type="scientific">Homalodisca liturata</name>
    <dbReference type="NCBI Taxonomy" id="320908"/>
    <lineage>
        <taxon>Eukaryota</taxon>
        <taxon>Metazoa</taxon>
        <taxon>Ecdysozoa</taxon>
        <taxon>Arthropoda</taxon>
        <taxon>Hexapoda</taxon>
        <taxon>Insecta</taxon>
        <taxon>Pterygota</taxon>
        <taxon>Neoptera</taxon>
        <taxon>Paraneoptera</taxon>
        <taxon>Hemiptera</taxon>
        <taxon>Auchenorrhyncha</taxon>
        <taxon>Membracoidea</taxon>
        <taxon>Cicadellidae</taxon>
        <taxon>Cicadellinae</taxon>
        <taxon>Proconiini</taxon>
        <taxon>Homalodisca</taxon>
    </lineage>
</organism>
<dbReference type="SUPFAM" id="SSF46938">
    <property type="entry name" value="CRAL/TRIO N-terminal domain"/>
    <property type="match status" value="1"/>
</dbReference>
<dbReference type="InterPro" id="IPR036865">
    <property type="entry name" value="CRAL-TRIO_dom_sf"/>
</dbReference>
<dbReference type="Pfam" id="PF00650">
    <property type="entry name" value="CRAL_TRIO"/>
    <property type="match status" value="1"/>
</dbReference>
<dbReference type="EMBL" id="GECU01014781">
    <property type="protein sequence ID" value="JAS92925.1"/>
    <property type="molecule type" value="Transcribed_RNA"/>
</dbReference>
<feature type="domain" description="CRAL-TRIO" evidence="1">
    <location>
        <begin position="130"/>
        <end position="292"/>
    </location>
</feature>
<dbReference type="SUPFAM" id="SSF52087">
    <property type="entry name" value="CRAL/TRIO domain"/>
    <property type="match status" value="1"/>
</dbReference>
<dbReference type="GO" id="GO:0016020">
    <property type="term" value="C:membrane"/>
    <property type="evidence" value="ECO:0007669"/>
    <property type="project" value="TreeGrafter"/>
</dbReference>
<dbReference type="Gene3D" id="1.10.8.20">
    <property type="entry name" value="N-terminal domain of phosphatidylinositol transfer protein sec14p"/>
    <property type="match status" value="1"/>
</dbReference>
<gene>
    <name evidence="2" type="ORF">g.51674</name>
</gene>
<sequence length="320" mass="36810">MPPLAPSTLVTTLEESVIVPTMRIKCVAAMDQVDPNFRVQTGPLSEESRRFAEVQLRETPERVQEALVKLRRLVRESDKLHFRDDDDILMIFLRPTKFYPESALALMRRVAEFKLKNSTVLENLNAEAERQALVGSRVVNVLVDRDQHGRRILVANVGGAWDTTLISSDNLFRLFYMIHLAAILEPETQVRGVVVILDFENLGMKQIAAMSPSFSANLLNFIQDAMPLRLKEVHIVKEPFLFKIVWSIFKPLVREKLRNRLWMHGSKMVSLHKHLDPNYLPRDYGGKRPQIDYSSANWYPTLAAIDPHLREWNSFGIKKA</sequence>
<dbReference type="InterPro" id="IPR036273">
    <property type="entry name" value="CRAL/TRIO_N_dom_sf"/>
</dbReference>
<reference evidence="2" key="1">
    <citation type="submission" date="2015-11" db="EMBL/GenBank/DDBJ databases">
        <title>De novo transcriptome assembly of four potential Pierce s Disease insect vectors from Arizona vineyards.</title>
        <authorList>
            <person name="Tassone E.E."/>
        </authorList>
    </citation>
    <scope>NUCLEOTIDE SEQUENCE</scope>
</reference>
<evidence type="ECO:0000313" key="2">
    <source>
        <dbReference type="EMBL" id="JAS92925.1"/>
    </source>
</evidence>
<evidence type="ECO:0000259" key="1">
    <source>
        <dbReference type="PROSITE" id="PS50191"/>
    </source>
</evidence>
<dbReference type="SMART" id="SM01100">
    <property type="entry name" value="CRAL_TRIO_N"/>
    <property type="match status" value="1"/>
</dbReference>
<dbReference type="AlphaFoldDB" id="A0A1B6J167"/>
<dbReference type="Gene3D" id="3.40.525.10">
    <property type="entry name" value="CRAL-TRIO lipid binding domain"/>
    <property type="match status" value="1"/>
</dbReference>
<dbReference type="PRINTS" id="PR00180">
    <property type="entry name" value="CRETINALDHBP"/>
</dbReference>